<evidence type="ECO:0000256" key="1">
    <source>
        <dbReference type="ARBA" id="ARBA00004651"/>
    </source>
</evidence>
<feature type="transmembrane region" description="Helical" evidence="8">
    <location>
        <begin position="307"/>
        <end position="323"/>
    </location>
</feature>
<dbReference type="Proteomes" id="UP000593735">
    <property type="component" value="Chromosome"/>
</dbReference>
<keyword evidence="5 8" id="KW-0812">Transmembrane</keyword>
<dbReference type="InterPro" id="IPR000522">
    <property type="entry name" value="ABC_transptr_permease_BtuC"/>
</dbReference>
<keyword evidence="10" id="KW-1185">Reference proteome</keyword>
<dbReference type="EMBL" id="CP063767">
    <property type="protein sequence ID" value="QOY60212.1"/>
    <property type="molecule type" value="Genomic_DNA"/>
</dbReference>
<protein>
    <submittedName>
        <fullName evidence="9">Iron ABC transporter permease</fullName>
    </submittedName>
</protein>
<dbReference type="AlphaFoldDB" id="A0A7S7RU93"/>
<dbReference type="GO" id="GO:0022857">
    <property type="term" value="F:transmembrane transporter activity"/>
    <property type="evidence" value="ECO:0007669"/>
    <property type="project" value="InterPro"/>
</dbReference>
<dbReference type="CDD" id="cd06550">
    <property type="entry name" value="TM_ABC_iron-siderophores_like"/>
    <property type="match status" value="1"/>
</dbReference>
<proteinExistence type="inferred from homology"/>
<feature type="transmembrane region" description="Helical" evidence="8">
    <location>
        <begin position="146"/>
        <end position="166"/>
    </location>
</feature>
<keyword evidence="7 8" id="KW-0472">Membrane</keyword>
<evidence type="ECO:0000256" key="3">
    <source>
        <dbReference type="ARBA" id="ARBA00022448"/>
    </source>
</evidence>
<comment type="subcellular location">
    <subcellularLocation>
        <location evidence="1">Cell membrane</location>
        <topology evidence="1">Multi-pass membrane protein</topology>
    </subcellularLocation>
</comment>
<accession>A0A7S7RU93</accession>
<organism evidence="9 10">
    <name type="scientific">Thermophilibacter immobilis</name>
    <dbReference type="NCBI Taxonomy" id="2779519"/>
    <lineage>
        <taxon>Bacteria</taxon>
        <taxon>Bacillati</taxon>
        <taxon>Actinomycetota</taxon>
        <taxon>Coriobacteriia</taxon>
        <taxon>Coriobacteriales</taxon>
        <taxon>Atopobiaceae</taxon>
        <taxon>Thermophilibacter</taxon>
    </lineage>
</organism>
<evidence type="ECO:0000313" key="10">
    <source>
        <dbReference type="Proteomes" id="UP000593735"/>
    </source>
</evidence>
<evidence type="ECO:0000256" key="7">
    <source>
        <dbReference type="ARBA" id="ARBA00023136"/>
    </source>
</evidence>
<evidence type="ECO:0000256" key="6">
    <source>
        <dbReference type="ARBA" id="ARBA00022989"/>
    </source>
</evidence>
<dbReference type="Gene3D" id="1.10.3470.10">
    <property type="entry name" value="ABC transporter involved in vitamin B12 uptake, BtuC"/>
    <property type="match status" value="1"/>
</dbReference>
<evidence type="ECO:0000313" key="9">
    <source>
        <dbReference type="EMBL" id="QOY60212.1"/>
    </source>
</evidence>
<feature type="transmembrane region" description="Helical" evidence="8">
    <location>
        <begin position="120"/>
        <end position="140"/>
    </location>
</feature>
<comment type="similarity">
    <text evidence="2">Belongs to the binding-protein-dependent transport system permease family. FecCD subfamily.</text>
</comment>
<keyword evidence="3" id="KW-0813">Transport</keyword>
<reference evidence="9 10" key="1">
    <citation type="submission" date="2020-10" db="EMBL/GenBank/DDBJ databases">
        <title>Olsenella immobilis sp.nov., isolated from the mud in a fermentation cellar used for the production of Chinese strong-flavoured liquor.</title>
        <authorList>
            <person name="Lu L."/>
        </authorList>
    </citation>
    <scope>NUCLEOTIDE SEQUENCE [LARGE SCALE GENOMIC DNA]</scope>
    <source>
        <strain evidence="9 10">LZLJ-2</strain>
    </source>
</reference>
<dbReference type="Pfam" id="PF01032">
    <property type="entry name" value="FecCD"/>
    <property type="match status" value="1"/>
</dbReference>
<evidence type="ECO:0000256" key="5">
    <source>
        <dbReference type="ARBA" id="ARBA00022692"/>
    </source>
</evidence>
<dbReference type="SUPFAM" id="SSF81345">
    <property type="entry name" value="ABC transporter involved in vitamin B12 uptake, BtuC"/>
    <property type="match status" value="1"/>
</dbReference>
<feature type="transmembrane region" description="Helical" evidence="8">
    <location>
        <begin position="29"/>
        <end position="49"/>
    </location>
</feature>
<dbReference type="PANTHER" id="PTHR30472">
    <property type="entry name" value="FERRIC ENTEROBACTIN TRANSPORT SYSTEM PERMEASE PROTEIN"/>
    <property type="match status" value="1"/>
</dbReference>
<gene>
    <name evidence="9" type="ORF">INP52_07275</name>
</gene>
<feature type="transmembrane region" description="Helical" evidence="8">
    <location>
        <begin position="173"/>
        <end position="194"/>
    </location>
</feature>
<sequence>MVSKIESSAKDSVRRDEPSSFDVRRWSRWVILGLSVVALLVLFVLTLGIGRLSISPGVVAGILGHDLLGLPASFTDAEHTVVMVVRLPRLVAACLAGAALSVAGAAYQGLFRNPMVSPDILGASAGASFGAALALLLGLGTQLVQLSAFGMGFLAVALTMGLARLLSRGRSNTLMLVLCGLVVGTLFQSFVSIVKYTADPDSKLPEITYWLMGSIAKVTWDDLAALAVPLVVGVVPILAVRWRLNTLAFGEDAAASLGVNVRVLRGLLVFCATLLTACVVAMAGVVGWVGLVVPHVARFLGGSDNRVAVPLSLVVGAAFLLVVDTVCRTLMASEIPLGILTAVIGAPFFVLVLARTQGRGSHE</sequence>
<dbReference type="FunFam" id="1.10.3470.10:FF:000001">
    <property type="entry name" value="Vitamin B12 ABC transporter permease BtuC"/>
    <property type="match status" value="1"/>
</dbReference>
<dbReference type="PANTHER" id="PTHR30472:SF70">
    <property type="entry name" value="MOLYBDATE IMPORT SYSTEM PERMEASE PROTEIN MOLB"/>
    <property type="match status" value="1"/>
</dbReference>
<evidence type="ECO:0000256" key="8">
    <source>
        <dbReference type="SAM" id="Phobius"/>
    </source>
</evidence>
<keyword evidence="6 8" id="KW-1133">Transmembrane helix</keyword>
<evidence type="ECO:0000256" key="4">
    <source>
        <dbReference type="ARBA" id="ARBA00022475"/>
    </source>
</evidence>
<dbReference type="GO" id="GO:0033214">
    <property type="term" value="P:siderophore-iron import into cell"/>
    <property type="evidence" value="ECO:0007669"/>
    <property type="project" value="TreeGrafter"/>
</dbReference>
<keyword evidence="4" id="KW-1003">Cell membrane</keyword>
<feature type="transmembrane region" description="Helical" evidence="8">
    <location>
        <begin position="223"/>
        <end position="242"/>
    </location>
</feature>
<evidence type="ECO:0000256" key="2">
    <source>
        <dbReference type="ARBA" id="ARBA00007935"/>
    </source>
</evidence>
<feature type="transmembrane region" description="Helical" evidence="8">
    <location>
        <begin position="263"/>
        <end position="287"/>
    </location>
</feature>
<name>A0A7S7RU93_9ACTN</name>
<dbReference type="InterPro" id="IPR037294">
    <property type="entry name" value="ABC_BtuC-like"/>
</dbReference>
<dbReference type="KEGG" id="tio:INP52_07275"/>
<feature type="transmembrane region" description="Helical" evidence="8">
    <location>
        <begin position="335"/>
        <end position="354"/>
    </location>
</feature>
<feature type="transmembrane region" description="Helical" evidence="8">
    <location>
        <begin position="90"/>
        <end position="108"/>
    </location>
</feature>
<dbReference type="GO" id="GO:0005886">
    <property type="term" value="C:plasma membrane"/>
    <property type="evidence" value="ECO:0007669"/>
    <property type="project" value="UniProtKB-SubCell"/>
</dbReference>